<comment type="caution">
    <text evidence="1">The sequence shown here is derived from an EMBL/GenBank/DDBJ whole genome shotgun (WGS) entry which is preliminary data.</text>
</comment>
<name>A0A3E1EVR6_9FLAO</name>
<dbReference type="RefSeq" id="WP_116881677.1">
    <property type="nucleotide sequence ID" value="NZ_QURB01000008.1"/>
</dbReference>
<sequence length="190" mass="21871">MIDKFYKIEPDLSDDRVAYIDDWEFTYWQNKPKGDIIKNPDGTFSVVMEKNFTPLVTQLQNLFKDGKPPESGTYLGEAVLTGKNEPTDCIHGNFINEKQGLVVSNRLLRLLENYKLPEYYIYDLPLIKKRKTYDEYSYLLFNQGDNGINNNVRLLMENSTPVVCVSEKLMKDICNSGIKGCQFTQINTGT</sequence>
<organism evidence="1 2">
    <name type="scientific">Brumimicrobium aurantiacum</name>
    <dbReference type="NCBI Taxonomy" id="1737063"/>
    <lineage>
        <taxon>Bacteria</taxon>
        <taxon>Pseudomonadati</taxon>
        <taxon>Bacteroidota</taxon>
        <taxon>Flavobacteriia</taxon>
        <taxon>Flavobacteriales</taxon>
        <taxon>Crocinitomicaceae</taxon>
        <taxon>Brumimicrobium</taxon>
    </lineage>
</organism>
<dbReference type="EMBL" id="QURB01000008">
    <property type="protein sequence ID" value="RFC53618.1"/>
    <property type="molecule type" value="Genomic_DNA"/>
</dbReference>
<evidence type="ECO:0000313" key="2">
    <source>
        <dbReference type="Proteomes" id="UP000257127"/>
    </source>
</evidence>
<protein>
    <submittedName>
        <fullName evidence="1">Uncharacterized protein</fullName>
    </submittedName>
</protein>
<dbReference type="Proteomes" id="UP000257127">
    <property type="component" value="Unassembled WGS sequence"/>
</dbReference>
<keyword evidence="2" id="KW-1185">Reference proteome</keyword>
<gene>
    <name evidence="1" type="ORF">DXU93_12705</name>
</gene>
<evidence type="ECO:0000313" key="1">
    <source>
        <dbReference type="EMBL" id="RFC53618.1"/>
    </source>
</evidence>
<accession>A0A3E1EVR6</accession>
<reference evidence="1 2" key="1">
    <citation type="submission" date="2018-08" db="EMBL/GenBank/DDBJ databases">
        <title>The draft genome squence of Brumimicrobium sp. N62.</title>
        <authorList>
            <person name="Du Z.-J."/>
            <person name="Luo H.-R."/>
        </authorList>
    </citation>
    <scope>NUCLEOTIDE SEQUENCE [LARGE SCALE GENOMIC DNA]</scope>
    <source>
        <strain evidence="1 2">N62</strain>
    </source>
</reference>
<proteinExistence type="predicted"/>
<dbReference type="AlphaFoldDB" id="A0A3E1EVR6"/>